<evidence type="ECO:0000313" key="5">
    <source>
        <dbReference type="EMBL" id="RLN69245.1"/>
    </source>
</evidence>
<proteinExistence type="inferred from homology"/>
<dbReference type="AlphaFoldDB" id="A0A3F2S4D7"/>
<evidence type="ECO:0008006" key="8">
    <source>
        <dbReference type="Google" id="ProtNLM"/>
    </source>
</evidence>
<dbReference type="Gene3D" id="3.40.50.150">
    <property type="entry name" value="Vaccinia Virus protein VP39"/>
    <property type="match status" value="1"/>
</dbReference>
<evidence type="ECO:0000313" key="6">
    <source>
        <dbReference type="Proteomes" id="UP000277300"/>
    </source>
</evidence>
<dbReference type="OrthoDB" id="203237at2759"/>
<accession>A0A3F2S4D7</accession>
<dbReference type="Pfam" id="PF04072">
    <property type="entry name" value="LCM"/>
    <property type="match status" value="1"/>
</dbReference>
<protein>
    <recommendedName>
        <fullName evidence="8">S-adenosyl-L-methionine-dependent methyltransferase</fullName>
    </recommendedName>
</protein>
<sequence length="266" mass="29694">MESQEPASSSLLFQDNDPVVDNNFAQSMSFVTAYLRALESARGDRIINDSFAEPLIRKERPRIEKFMATTFKEAHSQPEDLLALRTRYGDEALLHRDPRILQVVILGAGLDARAYRLESLRGCNVMEVDQSAFVFEHKSDVIKELHAPQIAMQVNCIVSNLAEAGLEANLMGRDFNPIMPTFWVMEGLLPYMEHDSIVKLLGAINDLSAPGSELWADIPGRILTDAVDPGTHFGRKWSPVLSVNNKTAVPYFFVVGKKPIPKVVVE</sequence>
<dbReference type="Proteomes" id="UP000284657">
    <property type="component" value="Unassembled WGS sequence"/>
</dbReference>
<evidence type="ECO:0000256" key="3">
    <source>
        <dbReference type="ARBA" id="ARBA00022679"/>
    </source>
</evidence>
<dbReference type="NCBIfam" id="TIGR00027">
    <property type="entry name" value="mthyl_TIGR00027"/>
    <property type="match status" value="1"/>
</dbReference>
<evidence type="ECO:0000256" key="1">
    <source>
        <dbReference type="ARBA" id="ARBA00008138"/>
    </source>
</evidence>
<comment type="similarity">
    <text evidence="1">Belongs to the UPF0677 family.</text>
</comment>
<dbReference type="InterPro" id="IPR007213">
    <property type="entry name" value="Ppm1/Ppm2/Tcmp"/>
</dbReference>
<comment type="caution">
    <text evidence="5">The sequence shown here is derived from an EMBL/GenBank/DDBJ whole genome shotgun (WGS) entry which is preliminary data.</text>
</comment>
<dbReference type="Proteomes" id="UP000277300">
    <property type="component" value="Unassembled WGS sequence"/>
</dbReference>
<name>A0A3F2S4D7_9STRA</name>
<dbReference type="InterPro" id="IPR011610">
    <property type="entry name" value="SAM_mthyl_Trfase_ML2640-like"/>
</dbReference>
<dbReference type="SUPFAM" id="SSF53335">
    <property type="entry name" value="S-adenosyl-L-methionine-dependent methyltransferases"/>
    <property type="match status" value="1"/>
</dbReference>
<keyword evidence="3" id="KW-0808">Transferase</keyword>
<dbReference type="EMBL" id="MBAD02000800">
    <property type="protein sequence ID" value="RLN62651.1"/>
    <property type="molecule type" value="Genomic_DNA"/>
</dbReference>
<dbReference type="GO" id="GO:0032259">
    <property type="term" value="P:methylation"/>
    <property type="evidence" value="ECO:0007669"/>
    <property type="project" value="UniProtKB-KW"/>
</dbReference>
<gene>
    <name evidence="4" type="ORF">BBJ29_001015</name>
    <name evidence="5" type="ORF">BBP00_00000476</name>
</gene>
<dbReference type="PANTHER" id="PTHR43619">
    <property type="entry name" value="S-ADENOSYL-L-METHIONINE-DEPENDENT METHYLTRANSFERASE YKTD-RELATED"/>
    <property type="match status" value="1"/>
</dbReference>
<evidence type="ECO:0000313" key="4">
    <source>
        <dbReference type="EMBL" id="RLN62651.1"/>
    </source>
</evidence>
<dbReference type="EMBL" id="MBDO02000006">
    <property type="protein sequence ID" value="RLN69245.1"/>
    <property type="molecule type" value="Genomic_DNA"/>
</dbReference>
<evidence type="ECO:0000313" key="7">
    <source>
        <dbReference type="Proteomes" id="UP000284657"/>
    </source>
</evidence>
<dbReference type="GO" id="GO:0008168">
    <property type="term" value="F:methyltransferase activity"/>
    <property type="evidence" value="ECO:0007669"/>
    <property type="project" value="UniProtKB-KW"/>
</dbReference>
<dbReference type="InterPro" id="IPR029063">
    <property type="entry name" value="SAM-dependent_MTases_sf"/>
</dbReference>
<keyword evidence="2" id="KW-0489">Methyltransferase</keyword>
<organism evidence="5 6">
    <name type="scientific">Phytophthora kernoviae</name>
    <dbReference type="NCBI Taxonomy" id="325452"/>
    <lineage>
        <taxon>Eukaryota</taxon>
        <taxon>Sar</taxon>
        <taxon>Stramenopiles</taxon>
        <taxon>Oomycota</taxon>
        <taxon>Peronosporomycetes</taxon>
        <taxon>Peronosporales</taxon>
        <taxon>Peronosporaceae</taxon>
        <taxon>Phytophthora</taxon>
    </lineage>
</organism>
<dbReference type="PANTHER" id="PTHR43619:SF2">
    <property type="entry name" value="S-ADENOSYL-L-METHIONINE-DEPENDENT METHYLTRANSFERASES SUPERFAMILY PROTEIN"/>
    <property type="match status" value="1"/>
</dbReference>
<evidence type="ECO:0000256" key="2">
    <source>
        <dbReference type="ARBA" id="ARBA00022603"/>
    </source>
</evidence>
<reference evidence="6 7" key="1">
    <citation type="submission" date="2018-07" db="EMBL/GenBank/DDBJ databases">
        <title>Genome sequencing of oomycete isolates from Chile give support for New Zealand origin for Phytophthora kernoviae and make available the first Nothophytophthora sp. genome.</title>
        <authorList>
            <person name="Studholme D.J."/>
            <person name="Sanfuentes E."/>
            <person name="Panda P."/>
            <person name="Hill R."/>
            <person name="Sambles C."/>
            <person name="Grant M."/>
            <person name="Williams N.M."/>
            <person name="Mcdougal R.L."/>
        </authorList>
    </citation>
    <scope>NUCLEOTIDE SEQUENCE [LARGE SCALE GENOMIC DNA]</scope>
    <source>
        <strain evidence="5">Chile6</strain>
        <strain evidence="4">Chile7</strain>
    </source>
</reference>